<keyword evidence="2" id="KW-0812">Transmembrane</keyword>
<feature type="transmembrane region" description="Helical" evidence="2">
    <location>
        <begin position="92"/>
        <end position="114"/>
    </location>
</feature>
<dbReference type="AlphaFoldDB" id="A0A0A3J824"/>
<feature type="region of interest" description="Disordered" evidence="1">
    <location>
        <begin position="1"/>
        <end position="89"/>
    </location>
</feature>
<name>A0A0A3J824_9BACL</name>
<accession>A0A0A3J824</accession>
<dbReference type="RefSeq" id="WP_036172317.1">
    <property type="nucleotide sequence ID" value="NZ_AVCZ01000003.1"/>
</dbReference>
<protein>
    <submittedName>
        <fullName evidence="3">Uncharacterized protein</fullName>
    </submittedName>
</protein>
<dbReference type="Proteomes" id="UP000030595">
    <property type="component" value="Unassembled WGS sequence"/>
</dbReference>
<evidence type="ECO:0000313" key="4">
    <source>
        <dbReference type="Proteomes" id="UP000030595"/>
    </source>
</evidence>
<evidence type="ECO:0000256" key="1">
    <source>
        <dbReference type="SAM" id="MobiDB-lite"/>
    </source>
</evidence>
<feature type="compositionally biased region" description="Polar residues" evidence="1">
    <location>
        <begin position="1"/>
        <end position="59"/>
    </location>
</feature>
<dbReference type="eggNOG" id="ENOG502Z89H">
    <property type="taxonomic scope" value="Bacteria"/>
</dbReference>
<keyword evidence="2" id="KW-0472">Membrane</keyword>
<sequence length="582" mass="66181">MNEDNQYPNQNDRPDQTPNGNSNDTTNHGQFGHPNQNAGSNSNQYANQGGFGNQNQHPHQGQFNNSNQNQFGNSNQDPVLPPKQKKPKSKTIPVTIVSIAFALLLVAGGAFAFFNMQKSTKDKMLLAEINSWAQVNKAFESRYQPELEWAKKTETTPSEYDYEISASVDGDFYSYEEMMFAEIVNGSTINLGIQMDPNNQLMKMDVGADVQGVTIDDISGYITPQAFMLAFPFTDDVLQVKDEDFGNFMRSMDPSYVGSENLGLSDWMGKNSFLSEENKKYLLTEYLLYLYNSIPDESFTESQEQINVFGQSLNTDKITMEINDEQFIDILLGVLEKAKNDPKFKEIVIETLENITGAVGTLEEDYDFDLEEGIDELIAELKDIETQDNKLQYTVWISSDAVVQSKLDLGDFVMEGSRLFAENTQQWDYSFGDGEVEYFNFTGDLSYENGKINDVISFFDDYERFEYVSEETVNGGERQFDRTVNYQDEYEEGFELFWNGETNYQGDSVTGEHRLGVSSYDFNIEFSMDETASLIKNVEIPTDNIVDIGAMSSGEIEDYIMNEFMQDAQGWFMSLYFELGIF</sequence>
<comment type="caution">
    <text evidence="3">The sequence shown here is derived from an EMBL/GenBank/DDBJ whole genome shotgun (WGS) entry which is preliminary data.</text>
</comment>
<proteinExistence type="predicted"/>
<evidence type="ECO:0000313" key="3">
    <source>
        <dbReference type="EMBL" id="KGR91910.1"/>
    </source>
</evidence>
<dbReference type="EMBL" id="JPVQ01000003">
    <property type="protein sequence ID" value="KGR91910.1"/>
    <property type="molecule type" value="Genomic_DNA"/>
</dbReference>
<gene>
    <name evidence="3" type="ORF">CD30_03135</name>
</gene>
<keyword evidence="2" id="KW-1133">Transmembrane helix</keyword>
<feature type="compositionally biased region" description="Low complexity" evidence="1">
    <location>
        <begin position="60"/>
        <end position="76"/>
    </location>
</feature>
<reference evidence="3 4" key="1">
    <citation type="submission" date="2014-02" db="EMBL/GenBank/DDBJ databases">
        <title>Draft genome sequence of Lysinibacillus massiliensis CCUG 49529.</title>
        <authorList>
            <person name="Zhang F."/>
            <person name="Wang G."/>
            <person name="Zhang L."/>
        </authorList>
    </citation>
    <scope>NUCLEOTIDE SEQUENCE [LARGE SCALE GENOMIC DNA]</scope>
    <source>
        <strain evidence="3 4">CCUG 49529</strain>
    </source>
</reference>
<dbReference type="OrthoDB" id="2729040at2"/>
<evidence type="ECO:0000256" key="2">
    <source>
        <dbReference type="SAM" id="Phobius"/>
    </source>
</evidence>
<keyword evidence="4" id="KW-1185">Reference proteome</keyword>
<organism evidence="3 4">
    <name type="scientific">Ureibacillus massiliensis 4400831 = CIP 108448 = CCUG 49529</name>
    <dbReference type="NCBI Taxonomy" id="1211035"/>
    <lineage>
        <taxon>Bacteria</taxon>
        <taxon>Bacillati</taxon>
        <taxon>Bacillota</taxon>
        <taxon>Bacilli</taxon>
        <taxon>Bacillales</taxon>
        <taxon>Caryophanaceae</taxon>
        <taxon>Ureibacillus</taxon>
    </lineage>
</organism>